<dbReference type="AlphaFoldDB" id="A0A9W5UMV1"/>
<protein>
    <submittedName>
        <fullName evidence="1">Uncharacterized protein</fullName>
    </submittedName>
</protein>
<reference evidence="1" key="1">
    <citation type="submission" date="2021-01" db="EMBL/GenBank/DDBJ databases">
        <title>Whole genome shotgun sequence of Verrucosispora sediminis NBRC 107745.</title>
        <authorList>
            <person name="Komaki H."/>
            <person name="Tamura T."/>
        </authorList>
    </citation>
    <scope>NUCLEOTIDE SEQUENCE</scope>
    <source>
        <strain evidence="1">NBRC 107745</strain>
    </source>
</reference>
<dbReference type="RefSeq" id="WP_093402175.1">
    <property type="nucleotide sequence ID" value="NZ_BOPD01000002.1"/>
</dbReference>
<sequence>MTAPLLTLAQILNRLTLTARWTLRDHQPGSDGRCPLCRVPDCAVATAARNLLTTLRQTRWTGDGDTLDPWQSR</sequence>
<name>A0A9W5UMV1_9ACTN</name>
<accession>A0A9W5UMV1</accession>
<organism evidence="1 2">
    <name type="scientific">Micromonospora sediminimaris</name>
    <dbReference type="NCBI Taxonomy" id="547162"/>
    <lineage>
        <taxon>Bacteria</taxon>
        <taxon>Bacillati</taxon>
        <taxon>Actinomycetota</taxon>
        <taxon>Actinomycetes</taxon>
        <taxon>Micromonosporales</taxon>
        <taxon>Micromonosporaceae</taxon>
        <taxon>Micromonospora</taxon>
    </lineage>
</organism>
<comment type="caution">
    <text evidence="1">The sequence shown here is derived from an EMBL/GenBank/DDBJ whole genome shotgun (WGS) entry which is preliminary data.</text>
</comment>
<evidence type="ECO:0000313" key="2">
    <source>
        <dbReference type="Proteomes" id="UP000607311"/>
    </source>
</evidence>
<dbReference type="Proteomes" id="UP000607311">
    <property type="component" value="Unassembled WGS sequence"/>
</dbReference>
<proteinExistence type="predicted"/>
<gene>
    <name evidence="1" type="ORF">Vse01_01310</name>
</gene>
<evidence type="ECO:0000313" key="1">
    <source>
        <dbReference type="EMBL" id="GIJ30983.1"/>
    </source>
</evidence>
<keyword evidence="2" id="KW-1185">Reference proteome</keyword>
<dbReference type="OrthoDB" id="3405914at2"/>
<dbReference type="EMBL" id="BOPD01000002">
    <property type="protein sequence ID" value="GIJ30983.1"/>
    <property type="molecule type" value="Genomic_DNA"/>
</dbReference>